<dbReference type="InterPro" id="IPR051681">
    <property type="entry name" value="Ser/Thr_Kinases-Pseudokinases"/>
</dbReference>
<dbReference type="InterPro" id="IPR001245">
    <property type="entry name" value="Ser-Thr/Tyr_kinase_cat_dom"/>
</dbReference>
<dbReference type="PROSITE" id="PS50011">
    <property type="entry name" value="PROTEIN_KINASE_DOM"/>
    <property type="match status" value="1"/>
</dbReference>
<keyword evidence="3" id="KW-1185">Reference proteome</keyword>
<dbReference type="PRINTS" id="PR00109">
    <property type="entry name" value="TYRKINASE"/>
</dbReference>
<sequence length="386" mass="41675">MLTLLGKIRDSLHSSRTRCSGAFCASPNGDRASLESLRMRQFTLTELLCVCGSGAVFKGMLRGVLPIAVKMIELPEAAVAAEGGGAWAQPGAHAAAQLAPPQQEADAVQGLQRLLLQSAMEVTALQAASHPNIIKVTRALFVSWRSVDCPPCIAVCTELVEGGSLADALRAHTFPRWAWPIRAVAGSAGGSAGANAASCRPMVDMRGLYLTVLEVASALQHLHDLRLVHRDVHPGNVLLQPSRDDPRGWTCKLADFGFVCALERQDLDHGGAPYTVVDEPYGTRVDASVDVYALGILMWELLAGRGRRPYAHVDPPMIAAAVWRGMRPTFPSDVVPLSYRLLAQACWAHDPRQRPCAAEVAAACRQQLERMAAAECVELPMVRRLW</sequence>
<organism evidence="2 3">
    <name type="scientific">Gonium pectorale</name>
    <name type="common">Green alga</name>
    <dbReference type="NCBI Taxonomy" id="33097"/>
    <lineage>
        <taxon>Eukaryota</taxon>
        <taxon>Viridiplantae</taxon>
        <taxon>Chlorophyta</taxon>
        <taxon>core chlorophytes</taxon>
        <taxon>Chlorophyceae</taxon>
        <taxon>CS clade</taxon>
        <taxon>Chlamydomonadales</taxon>
        <taxon>Volvocaceae</taxon>
        <taxon>Gonium</taxon>
    </lineage>
</organism>
<dbReference type="STRING" id="33097.A0A150GRX3"/>
<dbReference type="OrthoDB" id="63989at2759"/>
<dbReference type="EMBL" id="LSYV01000010">
    <property type="protein sequence ID" value="KXZ52599.1"/>
    <property type="molecule type" value="Genomic_DNA"/>
</dbReference>
<gene>
    <name evidence="2" type="ORF">GPECTOR_9g644</name>
</gene>
<evidence type="ECO:0000313" key="3">
    <source>
        <dbReference type="Proteomes" id="UP000075714"/>
    </source>
</evidence>
<dbReference type="SUPFAM" id="SSF56112">
    <property type="entry name" value="Protein kinase-like (PK-like)"/>
    <property type="match status" value="1"/>
</dbReference>
<feature type="domain" description="Protein kinase" evidence="1">
    <location>
        <begin position="42"/>
        <end position="368"/>
    </location>
</feature>
<dbReference type="GO" id="GO:0005524">
    <property type="term" value="F:ATP binding"/>
    <property type="evidence" value="ECO:0007669"/>
    <property type="project" value="InterPro"/>
</dbReference>
<dbReference type="Proteomes" id="UP000075714">
    <property type="component" value="Unassembled WGS sequence"/>
</dbReference>
<dbReference type="Gene3D" id="1.10.510.10">
    <property type="entry name" value="Transferase(Phosphotransferase) domain 1"/>
    <property type="match status" value="1"/>
</dbReference>
<dbReference type="Pfam" id="PF07714">
    <property type="entry name" value="PK_Tyr_Ser-Thr"/>
    <property type="match status" value="1"/>
</dbReference>
<proteinExistence type="predicted"/>
<protein>
    <recommendedName>
        <fullName evidence="1">Protein kinase domain-containing protein</fullName>
    </recommendedName>
</protein>
<accession>A0A150GRX3</accession>
<dbReference type="AlphaFoldDB" id="A0A150GRX3"/>
<evidence type="ECO:0000313" key="2">
    <source>
        <dbReference type="EMBL" id="KXZ52599.1"/>
    </source>
</evidence>
<dbReference type="PANTHER" id="PTHR44329:SF214">
    <property type="entry name" value="PROTEIN KINASE DOMAIN-CONTAINING PROTEIN"/>
    <property type="match status" value="1"/>
</dbReference>
<dbReference type="GO" id="GO:0004674">
    <property type="term" value="F:protein serine/threonine kinase activity"/>
    <property type="evidence" value="ECO:0007669"/>
    <property type="project" value="TreeGrafter"/>
</dbReference>
<dbReference type="InterPro" id="IPR000719">
    <property type="entry name" value="Prot_kinase_dom"/>
</dbReference>
<dbReference type="PANTHER" id="PTHR44329">
    <property type="entry name" value="SERINE/THREONINE-PROTEIN KINASE TNNI3K-RELATED"/>
    <property type="match status" value="1"/>
</dbReference>
<name>A0A150GRX3_GONPE</name>
<reference evidence="3" key="1">
    <citation type="journal article" date="2016" name="Nat. Commun.">
        <title>The Gonium pectorale genome demonstrates co-option of cell cycle regulation during the evolution of multicellularity.</title>
        <authorList>
            <person name="Hanschen E.R."/>
            <person name="Marriage T.N."/>
            <person name="Ferris P.J."/>
            <person name="Hamaji T."/>
            <person name="Toyoda A."/>
            <person name="Fujiyama A."/>
            <person name="Neme R."/>
            <person name="Noguchi H."/>
            <person name="Minakuchi Y."/>
            <person name="Suzuki M."/>
            <person name="Kawai-Toyooka H."/>
            <person name="Smith D.R."/>
            <person name="Sparks H."/>
            <person name="Anderson J."/>
            <person name="Bakaric R."/>
            <person name="Luria V."/>
            <person name="Karger A."/>
            <person name="Kirschner M.W."/>
            <person name="Durand P.M."/>
            <person name="Michod R.E."/>
            <person name="Nozaki H."/>
            <person name="Olson B.J."/>
        </authorList>
    </citation>
    <scope>NUCLEOTIDE SEQUENCE [LARGE SCALE GENOMIC DNA]</scope>
    <source>
        <strain evidence="3">NIES-2863</strain>
    </source>
</reference>
<comment type="caution">
    <text evidence="2">The sequence shown here is derived from an EMBL/GenBank/DDBJ whole genome shotgun (WGS) entry which is preliminary data.</text>
</comment>
<dbReference type="InterPro" id="IPR011009">
    <property type="entry name" value="Kinase-like_dom_sf"/>
</dbReference>
<evidence type="ECO:0000259" key="1">
    <source>
        <dbReference type="PROSITE" id="PS50011"/>
    </source>
</evidence>